<evidence type="ECO:0000313" key="2">
    <source>
        <dbReference type="EMBL" id="RUS31748.1"/>
    </source>
</evidence>
<accession>A0A433QPR0</accession>
<proteinExistence type="predicted"/>
<gene>
    <name evidence="2" type="ORF">BC938DRAFT_477182</name>
</gene>
<organism evidence="2 3">
    <name type="scientific">Jimgerdemannia flammicorona</name>
    <dbReference type="NCBI Taxonomy" id="994334"/>
    <lineage>
        <taxon>Eukaryota</taxon>
        <taxon>Fungi</taxon>
        <taxon>Fungi incertae sedis</taxon>
        <taxon>Mucoromycota</taxon>
        <taxon>Mucoromycotina</taxon>
        <taxon>Endogonomycetes</taxon>
        <taxon>Endogonales</taxon>
        <taxon>Endogonaceae</taxon>
        <taxon>Jimgerdemannia</taxon>
    </lineage>
</organism>
<protein>
    <submittedName>
        <fullName evidence="2">P-loop containing nucleoside triphosphate hydrolase protein</fullName>
    </submittedName>
</protein>
<dbReference type="SUPFAM" id="SSF52540">
    <property type="entry name" value="P-loop containing nucleoside triphosphate hydrolases"/>
    <property type="match status" value="1"/>
</dbReference>
<comment type="caution">
    <text evidence="2">The sequence shown here is derived from an EMBL/GenBank/DDBJ whole genome shotgun (WGS) entry which is preliminary data.</text>
</comment>
<dbReference type="Gene3D" id="3.40.50.300">
    <property type="entry name" value="P-loop containing nucleotide triphosphate hydrolases"/>
    <property type="match status" value="1"/>
</dbReference>
<reference evidence="2 3" key="1">
    <citation type="journal article" date="2018" name="New Phytol.">
        <title>Phylogenomics of Endogonaceae and evolution of mycorrhizas within Mucoromycota.</title>
        <authorList>
            <person name="Chang Y."/>
            <person name="Desiro A."/>
            <person name="Na H."/>
            <person name="Sandor L."/>
            <person name="Lipzen A."/>
            <person name="Clum A."/>
            <person name="Barry K."/>
            <person name="Grigoriev I.V."/>
            <person name="Martin F.M."/>
            <person name="Stajich J.E."/>
            <person name="Smith M.E."/>
            <person name="Bonito G."/>
            <person name="Spatafora J.W."/>
        </authorList>
    </citation>
    <scope>NUCLEOTIDE SEQUENCE [LARGE SCALE GENOMIC DNA]</scope>
    <source>
        <strain evidence="2 3">AD002</strain>
    </source>
</reference>
<name>A0A433QPR0_9FUNG</name>
<evidence type="ECO:0000313" key="3">
    <source>
        <dbReference type="Proteomes" id="UP000274822"/>
    </source>
</evidence>
<keyword evidence="3" id="KW-1185">Reference proteome</keyword>
<feature type="compositionally biased region" description="Low complexity" evidence="1">
    <location>
        <begin position="382"/>
        <end position="404"/>
    </location>
</feature>
<dbReference type="AlphaFoldDB" id="A0A433QPR0"/>
<dbReference type="InterPro" id="IPR027417">
    <property type="entry name" value="P-loop_NTPase"/>
</dbReference>
<evidence type="ECO:0000256" key="1">
    <source>
        <dbReference type="SAM" id="MobiDB-lite"/>
    </source>
</evidence>
<dbReference type="Proteomes" id="UP000274822">
    <property type="component" value="Unassembled WGS sequence"/>
</dbReference>
<dbReference type="PANTHER" id="PTHR33477:SF3">
    <property type="entry name" value="P-LOOP NTPASE DOMAIN-CONTAINING PROTEIN LPA1 HOMOLOG 1"/>
    <property type="match status" value="1"/>
</dbReference>
<dbReference type="EMBL" id="RBNJ01002653">
    <property type="protein sequence ID" value="RUS31748.1"/>
    <property type="molecule type" value="Genomic_DNA"/>
</dbReference>
<sequence length="460" mass="51497">MVEALHVRDQPNSPPTRVARKYSQHHLKSVLMFMGTKQDHADQIAAHVFERLSHTHPTPINGHISDQNADRNRHTVDYDSFLQLVRQLLVQYNYFNPKQDLEVAWRIKDRQQSVCILLGGTSGCGKSTLASLLAHRIGVTTVLSTDNVRHLLRNFHPRETAPVLWASSYHAGESVHPTPDDELSAETQIVTGFEAQNEIVYDKLESIVRTFRARGECLIVEGVHLSIKHIRRLVLEHPNCIPFLIYISNQTKHTERFAIRAKYMTLEPRVNKYVRYFENIRVIQDYLCAEADQWLIPKVDNTNVDRSLATLHATVVNVLSRLHTTGRTSVIDPDTGRLDILHEEYTKVHEDSWSSKQMLRKIRQNNPTRKRTAPASLGLTISPTSSSPSPPWRSNSHGSGRGLNVNTNANANGFGGGLMSPLALISPYLSIAGDPVGDPAGDPASELAYLDDVAWGSLAS</sequence>
<keyword evidence="2" id="KW-0378">Hydrolase</keyword>
<feature type="region of interest" description="Disordered" evidence="1">
    <location>
        <begin position="364"/>
        <end position="404"/>
    </location>
</feature>
<dbReference type="GO" id="GO:0016787">
    <property type="term" value="F:hydrolase activity"/>
    <property type="evidence" value="ECO:0007669"/>
    <property type="project" value="UniProtKB-KW"/>
</dbReference>
<dbReference type="PANTHER" id="PTHR33477">
    <property type="entry name" value="P-LOOP NTPASE DOMAIN-CONTAINING PROTEIN LPA1 HOMOLOG 1"/>
    <property type="match status" value="1"/>
</dbReference>